<dbReference type="SUPFAM" id="SSF51735">
    <property type="entry name" value="NAD(P)-binding Rossmann-fold domains"/>
    <property type="match status" value="1"/>
</dbReference>
<dbReference type="PANTHER" id="PTHR10160:SF19">
    <property type="entry name" value="PROTON-TRANSLOCATING NAD(P)(+) TRANSHYDROGENASE"/>
    <property type="match status" value="1"/>
</dbReference>
<dbReference type="FunFam" id="3.40.50.720:FF:000188">
    <property type="entry name" value="NAD(P) transhydrogenase alpha subunit 1"/>
    <property type="match status" value="1"/>
</dbReference>
<feature type="domain" description="Alanine dehydrogenase/pyridine nucleotide transhydrogenase NAD(H)-binding" evidence="12">
    <location>
        <begin position="154"/>
        <end position="318"/>
    </location>
</feature>
<dbReference type="Pfam" id="PF01262">
    <property type="entry name" value="AlaDh_PNT_C"/>
    <property type="match status" value="1"/>
</dbReference>
<comment type="caution">
    <text evidence="14">The sequence shown here is derived from an EMBL/GenBank/DDBJ whole genome shotgun (WGS) entry which is preliminary data.</text>
</comment>
<keyword evidence="7" id="KW-0520">NAD</keyword>
<sequence length="381" mass="41040">MKVAIVKERSPYEMRVAASVETVKKMIALGLEVIVEKGAGIASAIRDEDYKNAGATLAKDFAAAVQKADIVLKVQRPLSSKEEGIDEVSLLPQEVTMIAMLAPYNTPEQFKNYASRKITAFSLELAPRITRAQSMDVLSSQSNLSGYRAVIEASNLFGRVFPMMMTAAGTVPPARILILGAGVAGLQAIATARRLGAIVSAFDVRAAAKEQVESLGATFISVESEEKGEGTGGYAKEMSADYQKRQAEKIHEAVQKSDIVITTALIPGKPAPRLVTDSMVRDMKEGSVIVDMAVEAGGNVEGSALAQVTEKHGVKICGYANLPSRIARDASALYARNIFNFLNLLWDKEQKKLNINLEDDIIKATAITQKGKIIHPQFASK</sequence>
<dbReference type="GO" id="GO:0006740">
    <property type="term" value="P:NADPH regeneration"/>
    <property type="evidence" value="ECO:0007669"/>
    <property type="project" value="TreeGrafter"/>
</dbReference>
<dbReference type="CDD" id="cd05304">
    <property type="entry name" value="Rubrum_tdh"/>
    <property type="match status" value="1"/>
</dbReference>
<comment type="similarity">
    <text evidence="2">Belongs to the AlaDH/PNT family.</text>
</comment>
<evidence type="ECO:0000256" key="2">
    <source>
        <dbReference type="ARBA" id="ARBA00005689"/>
    </source>
</evidence>
<keyword evidence="5" id="KW-0521">NADP</keyword>
<protein>
    <recommendedName>
        <fullName evidence="9">NAD(P) transhydrogenase subunit alpha part 1</fullName>
        <ecNumber evidence="3">7.1.1.1</ecNumber>
    </recommendedName>
    <alternativeName>
        <fullName evidence="11">Nicotinamide nucleotide transhydrogenase subunit alpha 1</fullName>
    </alternativeName>
    <alternativeName>
        <fullName evidence="10">Pyridine nucleotide transhydrogenase subunit alpha 1</fullName>
    </alternativeName>
</protein>
<dbReference type="Gene3D" id="3.40.50.720">
    <property type="entry name" value="NAD(P)-binding Rossmann-like Domain"/>
    <property type="match status" value="2"/>
</dbReference>
<evidence type="ECO:0000256" key="6">
    <source>
        <dbReference type="ARBA" id="ARBA00022967"/>
    </source>
</evidence>
<dbReference type="SMART" id="SM01002">
    <property type="entry name" value="AlaDh_PNT_C"/>
    <property type="match status" value="1"/>
</dbReference>
<evidence type="ECO:0000313" key="14">
    <source>
        <dbReference type="EMBL" id="GAO97813.1"/>
    </source>
</evidence>
<dbReference type="AlphaFoldDB" id="A0A0K8MC68"/>
<proteinExistence type="inferred from homology"/>
<keyword evidence="15" id="KW-1185">Reference proteome</keyword>
<dbReference type="EMBL" id="BBVC01000019">
    <property type="protein sequence ID" value="GAO97813.1"/>
    <property type="molecule type" value="Genomic_DNA"/>
</dbReference>
<dbReference type="PANTHER" id="PTHR10160">
    <property type="entry name" value="NAD(P) TRANSHYDROGENASE"/>
    <property type="match status" value="1"/>
</dbReference>
<dbReference type="InterPro" id="IPR007698">
    <property type="entry name" value="AlaDH/PNT_NAD(H)-bd"/>
</dbReference>
<dbReference type="EC" id="7.1.1.1" evidence="3"/>
<reference evidence="14 15" key="1">
    <citation type="submission" date="2015-03" db="EMBL/GenBank/DDBJ databases">
        <title>Caedibacter varicaedens, whole genome shotgun sequence.</title>
        <authorList>
            <person name="Suzuki H."/>
            <person name="Dapper A.L."/>
            <person name="Gibson A.K."/>
            <person name="Jackson C."/>
            <person name="Lee H."/>
            <person name="Pejaver V.R."/>
            <person name="Doak T."/>
            <person name="Lynch M."/>
        </authorList>
    </citation>
    <scope>NUCLEOTIDE SEQUENCE [LARGE SCALE GENOMIC DNA]</scope>
</reference>
<evidence type="ECO:0000256" key="3">
    <source>
        <dbReference type="ARBA" id="ARBA00012943"/>
    </source>
</evidence>
<evidence type="ECO:0000256" key="11">
    <source>
        <dbReference type="ARBA" id="ARBA00084087"/>
    </source>
</evidence>
<dbReference type="GO" id="GO:0008750">
    <property type="term" value="F:proton-translocating NAD(P)+ transhydrogenase activity"/>
    <property type="evidence" value="ECO:0007669"/>
    <property type="project" value="UniProtKB-EC"/>
</dbReference>
<dbReference type="Proteomes" id="UP000036771">
    <property type="component" value="Unassembled WGS sequence"/>
</dbReference>
<evidence type="ECO:0000256" key="10">
    <source>
        <dbReference type="ARBA" id="ARBA00076996"/>
    </source>
</evidence>
<feature type="domain" description="Alanine dehydrogenase/pyridine nucleotide transhydrogenase N-terminal" evidence="13">
    <location>
        <begin position="4"/>
        <end position="145"/>
    </location>
</feature>
<accession>A0A0K8MC68</accession>
<name>A0A0K8MC68_9PROT</name>
<dbReference type="GO" id="GO:0050661">
    <property type="term" value="F:NADP binding"/>
    <property type="evidence" value="ECO:0007669"/>
    <property type="project" value="TreeGrafter"/>
</dbReference>
<dbReference type="GO" id="GO:0005886">
    <property type="term" value="C:plasma membrane"/>
    <property type="evidence" value="ECO:0007669"/>
    <property type="project" value="TreeGrafter"/>
</dbReference>
<dbReference type="NCBIfam" id="NF006942">
    <property type="entry name" value="PRK09424.1"/>
    <property type="match status" value="1"/>
</dbReference>
<evidence type="ECO:0000256" key="4">
    <source>
        <dbReference type="ARBA" id="ARBA00022741"/>
    </source>
</evidence>
<comment type="function">
    <text evidence="1">The transhydrogenation between NADH and NADP is coupled to respiration and ATP hydrolysis and functions as a proton pump across the membrane.</text>
</comment>
<dbReference type="OrthoDB" id="9804592at2"/>
<dbReference type="InterPro" id="IPR008143">
    <property type="entry name" value="Ala_DH/PNT_CS2"/>
</dbReference>
<dbReference type="PROSITE" id="PS00837">
    <property type="entry name" value="ALADH_PNT_2"/>
    <property type="match status" value="1"/>
</dbReference>
<keyword evidence="4" id="KW-0547">Nucleotide-binding</keyword>
<organism evidence="14 15">
    <name type="scientific">Caedimonas varicaedens</name>
    <dbReference type="NCBI Taxonomy" id="1629334"/>
    <lineage>
        <taxon>Bacteria</taxon>
        <taxon>Pseudomonadati</taxon>
        <taxon>Pseudomonadota</taxon>
        <taxon>Alphaproteobacteria</taxon>
        <taxon>Holosporales</taxon>
        <taxon>Caedimonadaceae</taxon>
        <taxon>Caedimonas</taxon>
    </lineage>
</organism>
<dbReference type="InterPro" id="IPR036291">
    <property type="entry name" value="NAD(P)-bd_dom_sf"/>
</dbReference>
<dbReference type="GO" id="GO:0016491">
    <property type="term" value="F:oxidoreductase activity"/>
    <property type="evidence" value="ECO:0007669"/>
    <property type="project" value="InterPro"/>
</dbReference>
<dbReference type="SUPFAM" id="SSF52283">
    <property type="entry name" value="Formate/glycerate dehydrogenase catalytic domain-like"/>
    <property type="match status" value="1"/>
</dbReference>
<gene>
    <name evidence="14" type="primary">pntAA</name>
    <name evidence="14" type="ORF">Cva_00453</name>
</gene>
<evidence type="ECO:0000313" key="15">
    <source>
        <dbReference type="Proteomes" id="UP000036771"/>
    </source>
</evidence>
<dbReference type="STRING" id="1629334.Cva_00453"/>
<evidence type="ECO:0000259" key="12">
    <source>
        <dbReference type="SMART" id="SM01002"/>
    </source>
</evidence>
<evidence type="ECO:0000256" key="8">
    <source>
        <dbReference type="ARBA" id="ARBA00048202"/>
    </source>
</evidence>
<dbReference type="SMART" id="SM01003">
    <property type="entry name" value="AlaDh_PNT_N"/>
    <property type="match status" value="1"/>
</dbReference>
<evidence type="ECO:0000256" key="1">
    <source>
        <dbReference type="ARBA" id="ARBA00003943"/>
    </source>
</evidence>
<evidence type="ECO:0000256" key="9">
    <source>
        <dbReference type="ARBA" id="ARBA00071353"/>
    </source>
</evidence>
<evidence type="ECO:0000259" key="13">
    <source>
        <dbReference type="SMART" id="SM01003"/>
    </source>
</evidence>
<keyword evidence="6" id="KW-1278">Translocase</keyword>
<evidence type="ECO:0000256" key="7">
    <source>
        <dbReference type="ARBA" id="ARBA00023027"/>
    </source>
</evidence>
<dbReference type="InterPro" id="IPR007886">
    <property type="entry name" value="AlaDH/PNT_N"/>
</dbReference>
<dbReference type="Pfam" id="PF05222">
    <property type="entry name" value="AlaDh_PNT_N"/>
    <property type="match status" value="1"/>
</dbReference>
<comment type="catalytic activity">
    <reaction evidence="8">
        <text>NAD(+) + NADPH + H(+)(in) = NADH + NADP(+) + H(+)(out)</text>
        <dbReference type="Rhea" id="RHEA:47992"/>
        <dbReference type="ChEBI" id="CHEBI:15378"/>
        <dbReference type="ChEBI" id="CHEBI:57540"/>
        <dbReference type="ChEBI" id="CHEBI:57783"/>
        <dbReference type="ChEBI" id="CHEBI:57945"/>
        <dbReference type="ChEBI" id="CHEBI:58349"/>
        <dbReference type="EC" id="7.1.1.1"/>
    </reaction>
</comment>
<evidence type="ECO:0000256" key="5">
    <source>
        <dbReference type="ARBA" id="ARBA00022857"/>
    </source>
</evidence>